<dbReference type="Proteomes" id="UP000199125">
    <property type="component" value="Unassembled WGS sequence"/>
</dbReference>
<dbReference type="Pfam" id="PF03710">
    <property type="entry name" value="GlnE"/>
    <property type="match status" value="2"/>
</dbReference>
<evidence type="ECO:0000259" key="8">
    <source>
        <dbReference type="Pfam" id="PF08335"/>
    </source>
</evidence>
<evidence type="ECO:0000256" key="5">
    <source>
        <dbReference type="ARBA" id="ARBA00022842"/>
    </source>
</evidence>
<gene>
    <name evidence="9" type="ORF">SAMN04488075_1103</name>
</gene>
<dbReference type="RefSeq" id="WP_090846209.1">
    <property type="nucleotide sequence ID" value="NZ_FNXG01000002.1"/>
</dbReference>
<evidence type="ECO:0000256" key="2">
    <source>
        <dbReference type="ARBA" id="ARBA00022695"/>
    </source>
</evidence>
<dbReference type="PANTHER" id="PTHR30621">
    <property type="entry name" value="GLUTAMINE SYNTHETASE ADENYLYLTRANSFERASE"/>
    <property type="match status" value="1"/>
</dbReference>
<reference evidence="10" key="1">
    <citation type="submission" date="2016-10" db="EMBL/GenBank/DDBJ databases">
        <authorList>
            <person name="Varghese N."/>
            <person name="Submissions S."/>
        </authorList>
    </citation>
    <scope>NUCLEOTIDE SEQUENCE [LARGE SCALE GENOMIC DNA]</scope>
    <source>
        <strain evidence="10">DSM 11593</strain>
    </source>
</reference>
<dbReference type="InterPro" id="IPR023057">
    <property type="entry name" value="GlnE"/>
</dbReference>
<feature type="domain" description="Glutamate-ammonia ligase adenylyltransferase repeated" evidence="7">
    <location>
        <begin position="529"/>
        <end position="765"/>
    </location>
</feature>
<dbReference type="InterPro" id="IPR005190">
    <property type="entry name" value="GlnE_rpt_dom"/>
</dbReference>
<dbReference type="PANTHER" id="PTHR30621:SF0">
    <property type="entry name" value="BIFUNCTIONAL GLUTAMINE SYNTHETASE ADENYLYLTRANSFERASE_ADENYLYL-REMOVING ENZYME"/>
    <property type="match status" value="1"/>
</dbReference>
<proteinExistence type="predicted"/>
<evidence type="ECO:0000256" key="3">
    <source>
        <dbReference type="ARBA" id="ARBA00022741"/>
    </source>
</evidence>
<dbReference type="GO" id="GO:0005524">
    <property type="term" value="F:ATP binding"/>
    <property type="evidence" value="ECO:0007669"/>
    <property type="project" value="UniProtKB-KW"/>
</dbReference>
<dbReference type="GO" id="GO:0008882">
    <property type="term" value="F:[glutamate-ammonia-ligase] adenylyltransferase activity"/>
    <property type="evidence" value="ECO:0007669"/>
    <property type="project" value="InterPro"/>
</dbReference>
<keyword evidence="6" id="KW-0511">Multifunctional enzyme</keyword>
<dbReference type="GO" id="GO:0005829">
    <property type="term" value="C:cytosol"/>
    <property type="evidence" value="ECO:0007669"/>
    <property type="project" value="TreeGrafter"/>
</dbReference>
<dbReference type="GO" id="GO:0016874">
    <property type="term" value="F:ligase activity"/>
    <property type="evidence" value="ECO:0007669"/>
    <property type="project" value="UniProtKB-KW"/>
</dbReference>
<organism evidence="9 10">
    <name type="scientific">Paracoccus alkenifer</name>
    <dbReference type="NCBI Taxonomy" id="65735"/>
    <lineage>
        <taxon>Bacteria</taxon>
        <taxon>Pseudomonadati</taxon>
        <taxon>Pseudomonadota</taxon>
        <taxon>Alphaproteobacteria</taxon>
        <taxon>Rhodobacterales</taxon>
        <taxon>Paracoccaceae</taxon>
        <taxon>Paracoccus</taxon>
    </lineage>
</organism>
<dbReference type="InterPro" id="IPR043519">
    <property type="entry name" value="NT_sf"/>
</dbReference>
<keyword evidence="10" id="KW-1185">Reference proteome</keyword>
<keyword evidence="5" id="KW-0460">Magnesium</keyword>
<dbReference type="OrthoDB" id="9759366at2"/>
<keyword evidence="1 9" id="KW-0808">Transferase</keyword>
<name>A0A1H6L2H2_9RHOB</name>
<dbReference type="EMBL" id="FNXG01000002">
    <property type="protein sequence ID" value="SEH79543.1"/>
    <property type="molecule type" value="Genomic_DNA"/>
</dbReference>
<dbReference type="Gene3D" id="3.30.460.10">
    <property type="entry name" value="Beta Polymerase, domain 2"/>
    <property type="match status" value="2"/>
</dbReference>
<evidence type="ECO:0000256" key="6">
    <source>
        <dbReference type="ARBA" id="ARBA00023268"/>
    </source>
</evidence>
<dbReference type="InterPro" id="IPR013546">
    <property type="entry name" value="PII_UdlTrfase/GS_AdlTrfase"/>
</dbReference>
<dbReference type="Gene3D" id="1.20.120.330">
    <property type="entry name" value="Nucleotidyltransferases domain 2"/>
    <property type="match status" value="2"/>
</dbReference>
<evidence type="ECO:0000259" key="7">
    <source>
        <dbReference type="Pfam" id="PF03710"/>
    </source>
</evidence>
<accession>A0A1H6L2H2</accession>
<feature type="domain" description="PII-uridylyltransferase/Glutamine-synthetase adenylyltransferase" evidence="8">
    <location>
        <begin position="824"/>
        <end position="925"/>
    </location>
</feature>
<dbReference type="GO" id="GO:0000820">
    <property type="term" value="P:regulation of glutamine family amino acid metabolic process"/>
    <property type="evidence" value="ECO:0007669"/>
    <property type="project" value="TreeGrafter"/>
</dbReference>
<feature type="domain" description="Glutamate-ammonia ligase adenylyltransferase repeated" evidence="7">
    <location>
        <begin position="37"/>
        <end position="276"/>
    </location>
</feature>
<evidence type="ECO:0000256" key="1">
    <source>
        <dbReference type="ARBA" id="ARBA00022679"/>
    </source>
</evidence>
<dbReference type="CDD" id="cd05401">
    <property type="entry name" value="NT_GlnE_GlnD_like"/>
    <property type="match status" value="2"/>
</dbReference>
<keyword evidence="2 9" id="KW-0548">Nucleotidyltransferase</keyword>
<dbReference type="SUPFAM" id="SSF81301">
    <property type="entry name" value="Nucleotidyltransferase"/>
    <property type="match status" value="2"/>
</dbReference>
<dbReference type="AlphaFoldDB" id="A0A1H6L2H2"/>
<evidence type="ECO:0000313" key="10">
    <source>
        <dbReference type="Proteomes" id="UP000199125"/>
    </source>
</evidence>
<keyword evidence="3" id="KW-0547">Nucleotide-binding</keyword>
<dbReference type="STRING" id="65735.SAMN04488075_1103"/>
<feature type="domain" description="PII-uridylyltransferase/Glutamine-synthetase adenylyltransferase" evidence="8">
    <location>
        <begin position="297"/>
        <end position="439"/>
    </location>
</feature>
<sequence length="941" mass="101458">MKLSDNITRLPLPVDRARAAAASLPGAGPQLSALIAGAAGSSPYLAGLIAREADWLAAASDRGQTPATLVATETTGFGSLPPPELGPALRQAKRRVALFAALADLGGAWSLDQVTDALTRLADRATDLALRAHVEAEIRRGKLPAARPGASPDAAGIFALAMGKMGAHELNYSSDIDLIVLYDDDAYAPEDQHEVRAALIRATRKAAATLSDLTAHGYVFRTDLRLRPDPSVTPVCISASAALAYYEGEGRSWERAAYIKARPCAGDLAAGARFLAALRPFVWRRHLDFATVEDTHDMRRRIRDHKGLHGGIHAPGHDLKLGRGGIREIEFFAQTRQLIAGGRDPDLRSRRTVEALASLAEKGWIPPDVAADLSAHYREHREIEHRIQMVNDAQTHVVPTTDDAIALIVGLSGESDRSGWVSRLEARLQRVEHLTGDFFAPAAAPDTARPELTEEQSSVVEGWQGYPALRSARARHLFGRIEPQVLASLFRAARPDEALARFDSFLRGLPAGVQLFSMFESNPSLIDLLGDICATSPALASYLARHPEVLDAVIAGRFFAPWPGLATLRAGLAETLDRTMAAPDGGYERALDAARRWAHEWQFRVGVHHLRGLIEAEQAGQHYADLAEAALSALAPLVAGEFARRHGPAPGMGAAVLGMGSLGARQMNALSDLDLLVIYDANGAEASEGPRPLATRAYYARLTQALLAALTAPTAAGRLYQVDMRLRPSGRQGPVATSIGAFSDYQLHEAWTWEHLALTRARVVAVIPGSATADIAPLSLRIEALRHEILARCGTNPRVMPDFQQMRARIFSSLGDDTALTRRLGRGRLQDIELFAQTLALRAGSVSRRAGMQIRAGVKAGLVGAEAAERLVRAHEFLWRLYCGARLLTERPLDLETIGQGGQEFLLRETGCDDVAALRARLERLIAAAGDIIDAQSPPEG</sequence>
<keyword evidence="4" id="KW-0067">ATP-binding</keyword>
<protein>
    <submittedName>
        <fullName evidence="9">Glutamate-ammonia-ligase adenylyltransferase</fullName>
    </submittedName>
</protein>
<keyword evidence="9" id="KW-0436">Ligase</keyword>
<evidence type="ECO:0000313" key="9">
    <source>
        <dbReference type="EMBL" id="SEH79543.1"/>
    </source>
</evidence>
<dbReference type="SUPFAM" id="SSF81593">
    <property type="entry name" value="Nucleotidyltransferase substrate binding subunit/domain"/>
    <property type="match status" value="2"/>
</dbReference>
<evidence type="ECO:0000256" key="4">
    <source>
        <dbReference type="ARBA" id="ARBA00022840"/>
    </source>
</evidence>
<dbReference type="Pfam" id="PF08335">
    <property type="entry name" value="GlnD_UR_UTase"/>
    <property type="match status" value="2"/>
</dbReference>